<feature type="compositionally biased region" description="Low complexity" evidence="1">
    <location>
        <begin position="934"/>
        <end position="967"/>
    </location>
</feature>
<sequence>MAQSISEDDAEMQVLQFAEALADFVASETAKSDKAPQSVEILRCSLPRLLRAFALRLGCVGSSKTEREVMFFVHKHRKDIASRFQYALTMDSQSHRSGSSGNRRERVDLSTVHAFIRRWLDGLGNYDENSFQMPSLDESLDAAEGDNDVTLPDKGEYNRIVFESAAYLWLTAALKRELSLAPVPSQEAICGKVYHDVLSCLERGRKEVSSRRPSERFTLHLSADWNPVAFLRQEFTDSAEPLGKLLTETLTLTGSATDAQVLPCEMYVRQTWPAFGPSLLPLLQRALHSGGEQQGTLLDKTVVKLKVDSRLSVEVQGSADTVAEVVELVAWLSAALRTPEDGGLSLCLPSISIAPNHQASLPSFVCSLRFTTRRVVPDSTARSILGQCWHKLFRNPVVVEGYPIPRRSRYDSGLEVPLNIMSRLTESPRIHQYMGKFLLKGFSTVVLPTDILDDALLWPLYCADDGSRIPYPDFAHTRCADAVLTNIRSRRHILGWCTEASICAEGSKNMNYNIKGSKLRSPGKEFSLEKVSFSVGQIVTGGCQFSVGHKDIPVRITRGGYIAKLRWIRQRYFTLWDVDESRGWLVDGASTLLHLLRASLHQSSTDDFSSEFIFDESKFCEPNQPFKKGAALEVLLNKTNRALDLYREEEKTGVVEHVLPDGRIQSKPHTRVRTTTVQDRTEELYETLEKLVDHKHLVEASYKGADAKPRFHDRLEGWDFADLAEDRDPFHLKVATLPAHKFNTTWVDYTRAIPAVTLFGRGFGDLIRPSIESSPPQKHHCPQANNICRGWASVPKDQNYLCVSVADLQITTDRIGDPSTNPFTLAPGISWHVNPAGASPFSRCPCQRPNTLSTQTTPTTRHPVQELAPSTMNFLYNRDTAFPPDLSAHPNGALIFGTPTRNWPWKTPLAPIAATPTELDSEKEKAKNALASDLSSKTSEALSLSGSSSSSHPPSQDSSLSQPRSESATTPHSVTSEEASSSAKEETQRGGTTTGGKRRAWWSTSGDGADGDLKGGEGKGVGGQDLLRRFKRARGS</sequence>
<evidence type="ECO:0000313" key="2">
    <source>
        <dbReference type="EMBL" id="KAK4452767.1"/>
    </source>
</evidence>
<accession>A0AAV9GZK0</accession>
<reference evidence="2" key="1">
    <citation type="journal article" date="2023" name="Mol. Phylogenet. Evol.">
        <title>Genome-scale phylogeny and comparative genomics of the fungal order Sordariales.</title>
        <authorList>
            <person name="Hensen N."/>
            <person name="Bonometti L."/>
            <person name="Westerberg I."/>
            <person name="Brannstrom I.O."/>
            <person name="Guillou S."/>
            <person name="Cros-Aarteil S."/>
            <person name="Calhoun S."/>
            <person name="Haridas S."/>
            <person name="Kuo A."/>
            <person name="Mondo S."/>
            <person name="Pangilinan J."/>
            <person name="Riley R."/>
            <person name="LaButti K."/>
            <person name="Andreopoulos B."/>
            <person name="Lipzen A."/>
            <person name="Chen C."/>
            <person name="Yan M."/>
            <person name="Daum C."/>
            <person name="Ng V."/>
            <person name="Clum A."/>
            <person name="Steindorff A."/>
            <person name="Ohm R.A."/>
            <person name="Martin F."/>
            <person name="Silar P."/>
            <person name="Natvig D.O."/>
            <person name="Lalanne C."/>
            <person name="Gautier V."/>
            <person name="Ament-Velasquez S.L."/>
            <person name="Kruys A."/>
            <person name="Hutchinson M.I."/>
            <person name="Powell A.J."/>
            <person name="Barry K."/>
            <person name="Miller A.N."/>
            <person name="Grigoriev I.V."/>
            <person name="Debuchy R."/>
            <person name="Gladieux P."/>
            <person name="Hiltunen Thoren M."/>
            <person name="Johannesson H."/>
        </authorList>
    </citation>
    <scope>NUCLEOTIDE SEQUENCE</scope>
    <source>
        <strain evidence="2">PSN243</strain>
    </source>
</reference>
<evidence type="ECO:0000313" key="3">
    <source>
        <dbReference type="Proteomes" id="UP001321760"/>
    </source>
</evidence>
<organism evidence="2 3">
    <name type="scientific">Podospora aff. communis PSN243</name>
    <dbReference type="NCBI Taxonomy" id="3040156"/>
    <lineage>
        <taxon>Eukaryota</taxon>
        <taxon>Fungi</taxon>
        <taxon>Dikarya</taxon>
        <taxon>Ascomycota</taxon>
        <taxon>Pezizomycotina</taxon>
        <taxon>Sordariomycetes</taxon>
        <taxon>Sordariomycetidae</taxon>
        <taxon>Sordariales</taxon>
        <taxon>Podosporaceae</taxon>
        <taxon>Podospora</taxon>
    </lineage>
</organism>
<protein>
    <recommendedName>
        <fullName evidence="4">DNA helicase</fullName>
    </recommendedName>
</protein>
<proteinExistence type="predicted"/>
<gene>
    <name evidence="2" type="ORF">QBC34DRAFT_345840</name>
</gene>
<dbReference type="EMBL" id="MU865923">
    <property type="protein sequence ID" value="KAK4452767.1"/>
    <property type="molecule type" value="Genomic_DNA"/>
</dbReference>
<evidence type="ECO:0000256" key="1">
    <source>
        <dbReference type="SAM" id="MobiDB-lite"/>
    </source>
</evidence>
<evidence type="ECO:0008006" key="4">
    <source>
        <dbReference type="Google" id="ProtNLM"/>
    </source>
</evidence>
<comment type="caution">
    <text evidence="2">The sequence shown here is derived from an EMBL/GenBank/DDBJ whole genome shotgun (WGS) entry which is preliminary data.</text>
</comment>
<keyword evidence="3" id="KW-1185">Reference proteome</keyword>
<feature type="region of interest" description="Disordered" evidence="1">
    <location>
        <begin position="916"/>
        <end position="1036"/>
    </location>
</feature>
<dbReference type="Proteomes" id="UP001321760">
    <property type="component" value="Unassembled WGS sequence"/>
</dbReference>
<name>A0AAV9GZK0_9PEZI</name>
<reference evidence="2" key="2">
    <citation type="submission" date="2023-05" db="EMBL/GenBank/DDBJ databases">
        <authorList>
            <consortium name="Lawrence Berkeley National Laboratory"/>
            <person name="Steindorff A."/>
            <person name="Hensen N."/>
            <person name="Bonometti L."/>
            <person name="Westerberg I."/>
            <person name="Brannstrom I.O."/>
            <person name="Guillou S."/>
            <person name="Cros-Aarteil S."/>
            <person name="Calhoun S."/>
            <person name="Haridas S."/>
            <person name="Kuo A."/>
            <person name="Mondo S."/>
            <person name="Pangilinan J."/>
            <person name="Riley R."/>
            <person name="Labutti K."/>
            <person name="Andreopoulos B."/>
            <person name="Lipzen A."/>
            <person name="Chen C."/>
            <person name="Yanf M."/>
            <person name="Daum C."/>
            <person name="Ng V."/>
            <person name="Clum A."/>
            <person name="Ohm R."/>
            <person name="Martin F."/>
            <person name="Silar P."/>
            <person name="Natvig D."/>
            <person name="Lalanne C."/>
            <person name="Gautier V."/>
            <person name="Ament-Velasquez S.L."/>
            <person name="Kruys A."/>
            <person name="Hutchinson M.I."/>
            <person name="Powell A.J."/>
            <person name="Barry K."/>
            <person name="Miller A.N."/>
            <person name="Grigoriev I.V."/>
            <person name="Debuchy R."/>
            <person name="Gladieux P."/>
            <person name="Thoren M.H."/>
            <person name="Johannesson H."/>
        </authorList>
    </citation>
    <scope>NUCLEOTIDE SEQUENCE</scope>
    <source>
        <strain evidence="2">PSN243</strain>
    </source>
</reference>
<dbReference type="AlphaFoldDB" id="A0AAV9GZK0"/>